<protein>
    <submittedName>
        <fullName evidence="4">Short chain dehydrogenase</fullName>
    </submittedName>
</protein>
<dbReference type="Gene3D" id="3.40.109.10">
    <property type="entry name" value="NADH Oxidase"/>
    <property type="match status" value="1"/>
</dbReference>
<dbReference type="InterPro" id="IPR002347">
    <property type="entry name" value="SDR_fam"/>
</dbReference>
<dbReference type="Gene3D" id="3.40.50.720">
    <property type="entry name" value="NAD(P)-binding Rossmann-like Domain"/>
    <property type="match status" value="2"/>
</dbReference>
<dbReference type="PRINTS" id="PR00081">
    <property type="entry name" value="GDHRDH"/>
</dbReference>
<evidence type="ECO:0000313" key="5">
    <source>
        <dbReference type="Proteomes" id="UP001363151"/>
    </source>
</evidence>
<gene>
    <name evidence="4" type="ORF">SO694_00039130</name>
</gene>
<keyword evidence="5" id="KW-1185">Reference proteome</keyword>
<evidence type="ECO:0000313" key="4">
    <source>
        <dbReference type="EMBL" id="KAK7233051.1"/>
    </source>
</evidence>
<dbReference type="InterPro" id="IPR036291">
    <property type="entry name" value="NAD(P)-bd_dom_sf"/>
</dbReference>
<dbReference type="PANTHER" id="PTHR43477">
    <property type="entry name" value="DIHYDROANTICAPSIN 7-DEHYDROGENASE"/>
    <property type="match status" value="1"/>
</dbReference>
<dbReference type="SUPFAM" id="SSF55469">
    <property type="entry name" value="FMN-dependent nitroreductase-like"/>
    <property type="match status" value="1"/>
</dbReference>
<name>A0ABR1FLK9_AURAN</name>
<dbReference type="Pfam" id="PF00881">
    <property type="entry name" value="Nitroreductase"/>
    <property type="match status" value="1"/>
</dbReference>
<dbReference type="SUPFAM" id="SSF51735">
    <property type="entry name" value="NAD(P)-binding Rossmann-fold domains"/>
    <property type="match status" value="1"/>
</dbReference>
<dbReference type="EMBL" id="JBBJCI010000364">
    <property type="protein sequence ID" value="KAK7233051.1"/>
    <property type="molecule type" value="Genomic_DNA"/>
</dbReference>
<dbReference type="PANTHER" id="PTHR43477:SF1">
    <property type="entry name" value="DIHYDROANTICAPSIN 7-DEHYDROGENASE"/>
    <property type="match status" value="1"/>
</dbReference>
<keyword evidence="2" id="KW-0560">Oxidoreductase</keyword>
<dbReference type="InterPro" id="IPR051122">
    <property type="entry name" value="SDR_DHRS6-like"/>
</dbReference>
<reference evidence="4 5" key="1">
    <citation type="submission" date="2024-03" db="EMBL/GenBank/DDBJ databases">
        <title>Aureococcus anophagefferens CCMP1851 and Kratosvirus quantuckense: Draft genome of a second virus-susceptible host strain in the model system.</title>
        <authorList>
            <person name="Chase E."/>
            <person name="Truchon A.R."/>
            <person name="Schepens W."/>
            <person name="Wilhelm S.W."/>
        </authorList>
    </citation>
    <scope>NUCLEOTIDE SEQUENCE [LARGE SCALE GENOMIC DNA]</scope>
    <source>
        <strain evidence="4 5">CCMP1851</strain>
    </source>
</reference>
<evidence type="ECO:0000256" key="1">
    <source>
        <dbReference type="ARBA" id="ARBA00006484"/>
    </source>
</evidence>
<organism evidence="4 5">
    <name type="scientific">Aureococcus anophagefferens</name>
    <name type="common">Harmful bloom alga</name>
    <dbReference type="NCBI Taxonomy" id="44056"/>
    <lineage>
        <taxon>Eukaryota</taxon>
        <taxon>Sar</taxon>
        <taxon>Stramenopiles</taxon>
        <taxon>Ochrophyta</taxon>
        <taxon>Pelagophyceae</taxon>
        <taxon>Pelagomonadales</taxon>
        <taxon>Pelagomonadaceae</taxon>
        <taxon>Aureococcus</taxon>
    </lineage>
</organism>
<dbReference type="CDD" id="cd05233">
    <property type="entry name" value="SDR_c"/>
    <property type="match status" value="1"/>
</dbReference>
<sequence length="438" mass="45509">MSVAIVGATGAIGSALAKRVHASGAVPLLLGRCSEKLGALSSSLGGAPTAVLDCSDPAGVAAALKEAPIAEVSGAVLRPVASPSSRARAALDDYRATMDLNVYSALETLKALEKPLKKHRGSGAVEGVTRALAAEYAPSGLRVNAIAPSISHSAMAEPMLGKEAMRTALAKGHPLGRVGDPEDSAALAAFLLSPDAGWITGQVVGVDGGRHAVALIYLKSSPPPPKAETTATPASVGALMRARRSIFPKDFASDPQIPREAVERALACANWAPTHGKTEPWRFVVFEGPPGADKFLAMKHAAIAAQPGLPEDARKAALTKAEKKAKDLRKCAYIIAICVKRLRNAGQADAHVGGGRGDVHGRAESPPRALDGEGLRLLVQRRLQGLARRAGRRSMLGMDGDVDGERDDVLGFFFVGAATERRSGATARSAATSPRRRR</sequence>
<comment type="similarity">
    <text evidence="1">Belongs to the short-chain dehydrogenases/reductases (SDR) family.</text>
</comment>
<dbReference type="InterPro" id="IPR000415">
    <property type="entry name" value="Nitroreductase-like"/>
</dbReference>
<accession>A0ABR1FLK9</accession>
<feature type="domain" description="Nitroreductase" evidence="3">
    <location>
        <begin position="241"/>
        <end position="347"/>
    </location>
</feature>
<dbReference type="Proteomes" id="UP001363151">
    <property type="component" value="Unassembled WGS sequence"/>
</dbReference>
<proteinExistence type="inferred from homology"/>
<evidence type="ECO:0000256" key="2">
    <source>
        <dbReference type="ARBA" id="ARBA00023002"/>
    </source>
</evidence>
<evidence type="ECO:0000259" key="3">
    <source>
        <dbReference type="Pfam" id="PF00881"/>
    </source>
</evidence>
<dbReference type="Pfam" id="PF13561">
    <property type="entry name" value="adh_short_C2"/>
    <property type="match status" value="1"/>
</dbReference>
<dbReference type="InterPro" id="IPR029479">
    <property type="entry name" value="Nitroreductase"/>
</dbReference>
<comment type="caution">
    <text evidence="4">The sequence shown here is derived from an EMBL/GenBank/DDBJ whole genome shotgun (WGS) entry which is preliminary data.</text>
</comment>